<dbReference type="Proteomes" id="UP000181951">
    <property type="component" value="Unassembled WGS sequence"/>
</dbReference>
<sequence length="299" mass="30593">MHVFVTGASGWIGSAVTDELLANGHKVTGLVRTDEAAAALEVKGATPLRGNLDDVDGLAAAAAASDGVIHLAFKHDFTDYAGAGRSENAAVRRMLDALDGSGRPFLLASGLASGAVGRPATEDDASPFHGADSMRGGSENLALSYAERGVRPVALRFSPTVHGMGDHGFTAQLARIAKEKGFAGYIGDGATRWAAVHRSDAARLVRLALEKSAPGSRVHAVAETGIPSRDIAAALGASLGVPTASVAPDEAEAHFGWIGRFFGMDVTASSDRTRELLGWAPTGPTLLEDIAAGAYALGG</sequence>
<dbReference type="STRING" id="310780.SAMN05216267_101636"/>
<dbReference type="OrthoDB" id="9787292at2"/>
<gene>
    <name evidence="2" type="ORF">SAMN05216267_101636</name>
</gene>
<name>A0A1H8LJ81_9ACTN</name>
<dbReference type="InterPro" id="IPR051783">
    <property type="entry name" value="NAD(P)-dependent_oxidoreduct"/>
</dbReference>
<dbReference type="Pfam" id="PF01370">
    <property type="entry name" value="Epimerase"/>
    <property type="match status" value="1"/>
</dbReference>
<dbReference type="PANTHER" id="PTHR48079">
    <property type="entry name" value="PROTEIN YEEZ"/>
    <property type="match status" value="1"/>
</dbReference>
<reference evidence="2 3" key="1">
    <citation type="submission" date="2016-10" db="EMBL/GenBank/DDBJ databases">
        <authorList>
            <person name="de Groot N.N."/>
        </authorList>
    </citation>
    <scope>NUCLEOTIDE SEQUENCE [LARGE SCALE GENOMIC DNA]</scope>
    <source>
        <strain evidence="2 3">CGMCC 4.2026</strain>
    </source>
</reference>
<proteinExistence type="predicted"/>
<accession>A0A1H8LJ81</accession>
<dbReference type="AlphaFoldDB" id="A0A1H8LJ81"/>
<dbReference type="GO" id="GO:0005737">
    <property type="term" value="C:cytoplasm"/>
    <property type="evidence" value="ECO:0007669"/>
    <property type="project" value="TreeGrafter"/>
</dbReference>
<protein>
    <submittedName>
        <fullName evidence="2">Nucleoside-diphosphate-sugar epimerase</fullName>
    </submittedName>
</protein>
<dbReference type="RefSeq" id="WP_075017085.1">
    <property type="nucleotide sequence ID" value="NZ_FODD01000016.1"/>
</dbReference>
<dbReference type="SUPFAM" id="SSF51735">
    <property type="entry name" value="NAD(P)-binding Rossmann-fold domains"/>
    <property type="match status" value="1"/>
</dbReference>
<dbReference type="PANTHER" id="PTHR48079:SF9">
    <property type="entry name" value="PUTATIVE-RELATED"/>
    <property type="match status" value="1"/>
</dbReference>
<dbReference type="Gene3D" id="3.40.50.720">
    <property type="entry name" value="NAD(P)-binding Rossmann-like Domain"/>
    <property type="match status" value="1"/>
</dbReference>
<keyword evidence="3" id="KW-1185">Reference proteome</keyword>
<feature type="domain" description="NAD-dependent epimerase/dehydratase" evidence="1">
    <location>
        <begin position="3"/>
        <end position="214"/>
    </location>
</feature>
<dbReference type="CDD" id="cd05262">
    <property type="entry name" value="SDR_a7"/>
    <property type="match status" value="1"/>
</dbReference>
<dbReference type="InterPro" id="IPR001509">
    <property type="entry name" value="Epimerase_deHydtase"/>
</dbReference>
<evidence type="ECO:0000313" key="3">
    <source>
        <dbReference type="Proteomes" id="UP000181951"/>
    </source>
</evidence>
<dbReference type="GO" id="GO:0004029">
    <property type="term" value="F:aldehyde dehydrogenase (NAD+) activity"/>
    <property type="evidence" value="ECO:0007669"/>
    <property type="project" value="TreeGrafter"/>
</dbReference>
<evidence type="ECO:0000259" key="1">
    <source>
        <dbReference type="Pfam" id="PF01370"/>
    </source>
</evidence>
<evidence type="ECO:0000313" key="2">
    <source>
        <dbReference type="EMBL" id="SEO05167.1"/>
    </source>
</evidence>
<dbReference type="InterPro" id="IPR036291">
    <property type="entry name" value="NAD(P)-bd_dom_sf"/>
</dbReference>
<organism evidence="2 3">
    <name type="scientific">Actinacidiphila rubida</name>
    <dbReference type="NCBI Taxonomy" id="310780"/>
    <lineage>
        <taxon>Bacteria</taxon>
        <taxon>Bacillati</taxon>
        <taxon>Actinomycetota</taxon>
        <taxon>Actinomycetes</taxon>
        <taxon>Kitasatosporales</taxon>
        <taxon>Streptomycetaceae</taxon>
        <taxon>Actinacidiphila</taxon>
    </lineage>
</organism>
<dbReference type="EMBL" id="FODD01000016">
    <property type="protein sequence ID" value="SEO05167.1"/>
    <property type="molecule type" value="Genomic_DNA"/>
</dbReference>